<evidence type="ECO:0000313" key="2">
    <source>
        <dbReference type="EMBL" id="PLW34599.1"/>
    </source>
</evidence>
<proteinExistence type="predicted"/>
<sequence>MVYVHKAASPQTVKIIKNIMRCAGVHLFAPDFLNPPNAPSNQLLWDSAVKAFTELVQCGEYEVDPQLQDPQIISQELRKYVKEVLSRRYKKQHTWSRTKQSSHTTSLKRNSR</sequence>
<feature type="region of interest" description="Disordered" evidence="1">
    <location>
        <begin position="91"/>
        <end position="112"/>
    </location>
</feature>
<protein>
    <submittedName>
        <fullName evidence="2">Uncharacterized protein</fullName>
    </submittedName>
</protein>
<evidence type="ECO:0000256" key="1">
    <source>
        <dbReference type="SAM" id="MobiDB-lite"/>
    </source>
</evidence>
<dbReference type="AlphaFoldDB" id="A0A2N5UA29"/>
<gene>
    <name evidence="2" type="ORF">PCASD_19240</name>
</gene>
<accession>A0A2N5UA29</accession>
<reference evidence="2 3" key="1">
    <citation type="submission" date="2017-11" db="EMBL/GenBank/DDBJ databases">
        <title>De novo assembly and phasing of dikaryotic genomes from two isolates of Puccinia coronata f. sp. avenae, the causal agent of oat crown rust.</title>
        <authorList>
            <person name="Miller M.E."/>
            <person name="Zhang Y."/>
            <person name="Omidvar V."/>
            <person name="Sperschneider J."/>
            <person name="Schwessinger B."/>
            <person name="Raley C."/>
            <person name="Palmer J.M."/>
            <person name="Garnica D."/>
            <person name="Upadhyaya N."/>
            <person name="Rathjen J."/>
            <person name="Taylor J.M."/>
            <person name="Park R.F."/>
            <person name="Dodds P.N."/>
            <person name="Hirsch C.D."/>
            <person name="Kianian S.F."/>
            <person name="Figueroa M."/>
        </authorList>
    </citation>
    <scope>NUCLEOTIDE SEQUENCE [LARGE SCALE GENOMIC DNA]</scope>
    <source>
        <strain evidence="2">12SD80</strain>
    </source>
</reference>
<evidence type="ECO:0000313" key="3">
    <source>
        <dbReference type="Proteomes" id="UP000235392"/>
    </source>
</evidence>
<dbReference type="Proteomes" id="UP000235392">
    <property type="component" value="Unassembled WGS sequence"/>
</dbReference>
<dbReference type="EMBL" id="PGCI01000194">
    <property type="protein sequence ID" value="PLW34599.1"/>
    <property type="molecule type" value="Genomic_DNA"/>
</dbReference>
<name>A0A2N5UA29_9BASI</name>
<feature type="compositionally biased region" description="Polar residues" evidence="1">
    <location>
        <begin position="97"/>
        <end position="112"/>
    </location>
</feature>
<comment type="caution">
    <text evidence="2">The sequence shown here is derived from an EMBL/GenBank/DDBJ whole genome shotgun (WGS) entry which is preliminary data.</text>
</comment>
<organism evidence="2 3">
    <name type="scientific">Puccinia coronata f. sp. avenae</name>
    <dbReference type="NCBI Taxonomy" id="200324"/>
    <lineage>
        <taxon>Eukaryota</taxon>
        <taxon>Fungi</taxon>
        <taxon>Dikarya</taxon>
        <taxon>Basidiomycota</taxon>
        <taxon>Pucciniomycotina</taxon>
        <taxon>Pucciniomycetes</taxon>
        <taxon>Pucciniales</taxon>
        <taxon>Pucciniaceae</taxon>
        <taxon>Puccinia</taxon>
    </lineage>
</organism>